<evidence type="ECO:0000313" key="3">
    <source>
        <dbReference type="EMBL" id="KAJ3566962.1"/>
    </source>
</evidence>
<name>A0AAD5YVB7_9AGAR</name>
<feature type="domain" description="AMMECR1" evidence="2">
    <location>
        <begin position="73"/>
        <end position="295"/>
    </location>
</feature>
<organism evidence="3 4">
    <name type="scientific">Leucocoprinus birnbaumii</name>
    <dbReference type="NCBI Taxonomy" id="56174"/>
    <lineage>
        <taxon>Eukaryota</taxon>
        <taxon>Fungi</taxon>
        <taxon>Dikarya</taxon>
        <taxon>Basidiomycota</taxon>
        <taxon>Agaricomycotina</taxon>
        <taxon>Agaricomycetes</taxon>
        <taxon>Agaricomycetidae</taxon>
        <taxon>Agaricales</taxon>
        <taxon>Agaricineae</taxon>
        <taxon>Agaricaceae</taxon>
        <taxon>Leucocoprinus</taxon>
    </lineage>
</organism>
<dbReference type="InterPro" id="IPR036071">
    <property type="entry name" value="AMMECR1_dom_sf"/>
</dbReference>
<sequence length="300" mass="33146">MTLPQPSIYSRTRVSKSSATAPPPVPAASLSFSVSLLSRLLSLLQAAAAAASPFASMALAHPNPAADLKDLESETAQDTCIPEHCYHAFDALYCALTHAEPIPPAFPDEKYALFITWNTRPSRPGRSPHLRGCIGTFEPMPIREGIADYALISAFRDSRFRKISKSELETLEVGVSLLTNFEDAQSYLDWTIGVHGIQITFPHPSLIVSSSSGAPTPLSSTPSLPRLTSHPNFSATYLPEVMPDQGWDKIQAIDSAIQKAGWNGAITEDLRRSIRLRRYQSKKCYVTWDEYWAWRVKNEV</sequence>
<dbReference type="Gene3D" id="3.30.1490.150">
    <property type="entry name" value="Hypothetical protein ph0010, domain 2"/>
    <property type="match status" value="1"/>
</dbReference>
<dbReference type="Proteomes" id="UP001213000">
    <property type="component" value="Unassembled WGS sequence"/>
</dbReference>
<evidence type="ECO:0000313" key="4">
    <source>
        <dbReference type="Proteomes" id="UP001213000"/>
    </source>
</evidence>
<protein>
    <recommendedName>
        <fullName evidence="2">AMMECR1 domain-containing protein</fullName>
    </recommendedName>
</protein>
<dbReference type="NCBIfam" id="TIGR00296">
    <property type="entry name" value="TIGR00296 family protein"/>
    <property type="match status" value="1"/>
</dbReference>
<accession>A0AAD5YVB7</accession>
<feature type="compositionally biased region" description="Polar residues" evidence="1">
    <location>
        <begin position="1"/>
        <end position="12"/>
    </location>
</feature>
<gene>
    <name evidence="3" type="ORF">NP233_g6661</name>
</gene>
<dbReference type="PANTHER" id="PTHR13016:SF0">
    <property type="entry name" value="AMME SYNDROME CANDIDATE GENE 1 PROTEIN"/>
    <property type="match status" value="1"/>
</dbReference>
<feature type="region of interest" description="Disordered" evidence="1">
    <location>
        <begin position="1"/>
        <end position="24"/>
    </location>
</feature>
<dbReference type="PANTHER" id="PTHR13016">
    <property type="entry name" value="AMMECR1 HOMOLOG"/>
    <property type="match status" value="1"/>
</dbReference>
<dbReference type="SUPFAM" id="SSF143447">
    <property type="entry name" value="AMMECR1-like"/>
    <property type="match status" value="1"/>
</dbReference>
<dbReference type="AlphaFoldDB" id="A0AAD5YVB7"/>
<dbReference type="PROSITE" id="PS51112">
    <property type="entry name" value="AMMECR1"/>
    <property type="match status" value="1"/>
</dbReference>
<dbReference type="Pfam" id="PF01871">
    <property type="entry name" value="AMMECR1"/>
    <property type="match status" value="1"/>
</dbReference>
<evidence type="ECO:0000259" key="2">
    <source>
        <dbReference type="PROSITE" id="PS51112"/>
    </source>
</evidence>
<reference evidence="3" key="1">
    <citation type="submission" date="2022-07" db="EMBL/GenBank/DDBJ databases">
        <title>Genome Sequence of Leucocoprinus birnbaumii.</title>
        <authorList>
            <person name="Buettner E."/>
        </authorList>
    </citation>
    <scope>NUCLEOTIDE SEQUENCE</scope>
    <source>
        <strain evidence="3">VT141</strain>
    </source>
</reference>
<keyword evidence="4" id="KW-1185">Reference proteome</keyword>
<dbReference type="InterPro" id="IPR027485">
    <property type="entry name" value="AMMECR1_N"/>
</dbReference>
<dbReference type="InterPro" id="IPR023473">
    <property type="entry name" value="AMMECR1"/>
</dbReference>
<comment type="caution">
    <text evidence="3">The sequence shown here is derived from an EMBL/GenBank/DDBJ whole genome shotgun (WGS) entry which is preliminary data.</text>
</comment>
<proteinExistence type="predicted"/>
<evidence type="ECO:0000256" key="1">
    <source>
        <dbReference type="SAM" id="MobiDB-lite"/>
    </source>
</evidence>
<dbReference type="Gene3D" id="3.30.700.20">
    <property type="entry name" value="Hypothetical protein ph0010, domain 1"/>
    <property type="match status" value="1"/>
</dbReference>
<dbReference type="InterPro" id="IPR002733">
    <property type="entry name" value="AMMECR1_domain"/>
</dbReference>
<dbReference type="EMBL" id="JANIEX010000446">
    <property type="protein sequence ID" value="KAJ3566962.1"/>
    <property type="molecule type" value="Genomic_DNA"/>
</dbReference>